<gene>
    <name evidence="2" type="ordered locus">NATL1_19611</name>
</gene>
<keyword evidence="1" id="KW-1133">Transmembrane helix</keyword>
<organism evidence="2 3">
    <name type="scientific">Prochlorococcus marinus (strain NATL1A)</name>
    <dbReference type="NCBI Taxonomy" id="167555"/>
    <lineage>
        <taxon>Bacteria</taxon>
        <taxon>Bacillati</taxon>
        <taxon>Cyanobacteriota</taxon>
        <taxon>Cyanophyceae</taxon>
        <taxon>Synechococcales</taxon>
        <taxon>Prochlorococcaceae</taxon>
        <taxon>Prochlorococcus</taxon>
    </lineage>
</organism>
<evidence type="ECO:0000313" key="3">
    <source>
        <dbReference type="Proteomes" id="UP000002592"/>
    </source>
</evidence>
<reference evidence="3" key="1">
    <citation type="journal article" date="2007" name="PLoS Genet.">
        <title>Patterns and implications of gene gain and loss in the evolution of Prochlorococcus.</title>
        <authorList>
            <person name="Kettler G.C."/>
            <person name="Martiny A.C."/>
            <person name="Huang K."/>
            <person name="Zucker J."/>
            <person name="Coleman M.L."/>
            <person name="Rodrigue S."/>
            <person name="Chen F."/>
            <person name="Lapidus A."/>
            <person name="Ferriera S."/>
            <person name="Johnson J."/>
            <person name="Steglich C."/>
            <person name="Church G.M."/>
            <person name="Richardson P."/>
            <person name="Chisholm S.W."/>
        </authorList>
    </citation>
    <scope>NUCLEOTIDE SEQUENCE [LARGE SCALE GENOMIC DNA]</scope>
    <source>
        <strain evidence="3">NATL1A</strain>
    </source>
</reference>
<dbReference type="Pfam" id="PF13646">
    <property type="entry name" value="HEAT_2"/>
    <property type="match status" value="1"/>
</dbReference>
<keyword evidence="1" id="KW-0472">Membrane</keyword>
<sequence>MHCKSFFLIMNQVFAGGLALIIALILWSSKKQSKASAFFKSQKDSFSKAQVSSALVIEKSLQKQKSTKLNNKKSKFFSPQPSLNSIETKKQLNKLISSNPNDRLLAIQIASQWNNKKALPFLRRGLKDSDSRVVIASATGISSYKGKTIDLYKKPQVSRRPRNVSLIR</sequence>
<dbReference type="KEGG" id="pme:NATL1_19611"/>
<accession>A2C4V7</accession>
<dbReference type="HOGENOM" id="CLU_104648_0_0_3"/>
<keyword evidence="1" id="KW-0812">Transmembrane</keyword>
<dbReference type="AlphaFoldDB" id="A2C4V7"/>
<dbReference type="EMBL" id="CP000553">
    <property type="protein sequence ID" value="ABM76517.1"/>
    <property type="molecule type" value="Genomic_DNA"/>
</dbReference>
<feature type="transmembrane region" description="Helical" evidence="1">
    <location>
        <begin position="6"/>
        <end position="27"/>
    </location>
</feature>
<dbReference type="eggNOG" id="ENOG50341WT">
    <property type="taxonomic scope" value="Bacteria"/>
</dbReference>
<name>A2C4V7_PROM1</name>
<evidence type="ECO:0000256" key="1">
    <source>
        <dbReference type="SAM" id="Phobius"/>
    </source>
</evidence>
<protein>
    <submittedName>
        <fullName evidence="2">Uncharacterized protein</fullName>
    </submittedName>
</protein>
<dbReference type="Proteomes" id="UP000002592">
    <property type="component" value="Chromosome"/>
</dbReference>
<proteinExistence type="predicted"/>
<evidence type="ECO:0000313" key="2">
    <source>
        <dbReference type="EMBL" id="ABM76517.1"/>
    </source>
</evidence>